<accession>A0A0D2JS47</accession>
<dbReference type="RefSeq" id="WP_044351056.1">
    <property type="nucleotide sequence ID" value="NZ_AZAC01000034.1"/>
</dbReference>
<keyword evidence="5" id="KW-1185">Reference proteome</keyword>
<dbReference type="Proteomes" id="UP000032233">
    <property type="component" value="Unassembled WGS sequence"/>
</dbReference>
<comment type="caution">
    <text evidence="4">The sequence shown here is derived from an EMBL/GenBank/DDBJ whole genome shotgun (WGS) entry which is preliminary data.</text>
</comment>
<dbReference type="Gene3D" id="3.50.50.60">
    <property type="entry name" value="FAD/NAD(P)-binding domain"/>
    <property type="match status" value="2"/>
</dbReference>
<name>A0A0D2JS47_9BACT</name>
<keyword evidence="2" id="KW-0560">Oxidoreductase</keyword>
<gene>
    <name evidence="4" type="ORF">X474_20955</name>
</gene>
<evidence type="ECO:0000313" key="5">
    <source>
        <dbReference type="Proteomes" id="UP000032233"/>
    </source>
</evidence>
<proteinExistence type="inferred from homology"/>
<dbReference type="PANTHER" id="PTHR43734:SF7">
    <property type="entry name" value="4,4'-DIAPONEUROSPORENE OXYGENASE"/>
    <property type="match status" value="1"/>
</dbReference>
<dbReference type="PANTHER" id="PTHR43734">
    <property type="entry name" value="PHYTOENE DESATURASE"/>
    <property type="match status" value="1"/>
</dbReference>
<protein>
    <recommendedName>
        <fullName evidence="3">Amine oxidase domain-containing protein</fullName>
    </recommendedName>
</protein>
<dbReference type="STRING" id="1429043.X474_20955"/>
<dbReference type="Pfam" id="PF01593">
    <property type="entry name" value="Amino_oxidase"/>
    <property type="match status" value="1"/>
</dbReference>
<dbReference type="OrthoDB" id="9794630at2"/>
<organism evidence="4 5">
    <name type="scientific">Dethiosulfatarculus sandiegensis</name>
    <dbReference type="NCBI Taxonomy" id="1429043"/>
    <lineage>
        <taxon>Bacteria</taxon>
        <taxon>Pseudomonadati</taxon>
        <taxon>Thermodesulfobacteriota</taxon>
        <taxon>Desulfarculia</taxon>
        <taxon>Desulfarculales</taxon>
        <taxon>Desulfarculaceae</taxon>
        <taxon>Dethiosulfatarculus</taxon>
    </lineage>
</organism>
<comment type="similarity">
    <text evidence="1">Belongs to the carotenoid/retinoid oxidoreductase family.</text>
</comment>
<evidence type="ECO:0000313" key="4">
    <source>
        <dbReference type="EMBL" id="KIX12340.1"/>
    </source>
</evidence>
<dbReference type="GO" id="GO:0016491">
    <property type="term" value="F:oxidoreductase activity"/>
    <property type="evidence" value="ECO:0007669"/>
    <property type="project" value="UniProtKB-KW"/>
</dbReference>
<dbReference type="EMBL" id="AZAC01000034">
    <property type="protein sequence ID" value="KIX12340.1"/>
    <property type="molecule type" value="Genomic_DNA"/>
</dbReference>
<dbReference type="SUPFAM" id="SSF51905">
    <property type="entry name" value="FAD/NAD(P)-binding domain"/>
    <property type="match status" value="1"/>
</dbReference>
<dbReference type="InterPro" id="IPR036188">
    <property type="entry name" value="FAD/NAD-bd_sf"/>
</dbReference>
<sequence length="496" mass="55523">MNHPSTIIIGAGISGLSAGIHALQNGFDTLILEQAAKPGGVAATWKRKGYQIDGGIHFHMGQRPGTKSYELYRQLGLHIGLDYQPLDTYLRFIDQTSGRFFDVNKDLKQLSAKADVMFPKDTRFTRRFFRQAAKFKNIDLEMEAAPELTDLKSNVKSVWGLGRAIRFMGPTYNQAIKDYAMDLNSSWLRWIFNHLFLPEVPVWFVLMLLGLFSSNQLHTCVQGSLGFTNALVKRFCELDGKIRYNASVQEIITAGDRVKGVRLANGEELKANRVITACDGLSVFYGMLGGNFMNKGSFERHHKWPLFKPVVMVSLGLMADTRELPKFMALRPDSAITAGNINDSGLMIRFTPNQVQGQDQNQTVLTVMAETDWDYWAALRGDPHAYDKEKHKVCEQVIRICEKQWPKLLSGIEMTDVTTPITTWRYTKNHQGAHEGFLPTPQAVRAQIPRTLPGLKGLVMAGQWVQPGGGVVPCLSSGRTAVKIICKDLGKRFVTV</sequence>
<dbReference type="InterPro" id="IPR002937">
    <property type="entry name" value="Amino_oxidase"/>
</dbReference>
<dbReference type="InParanoid" id="A0A0D2JS47"/>
<reference evidence="4 5" key="1">
    <citation type="submission" date="2013-11" db="EMBL/GenBank/DDBJ databases">
        <title>Metagenomic analysis of a methanogenic consortium involved in long chain n-alkane degradation.</title>
        <authorList>
            <person name="Davidova I.A."/>
            <person name="Callaghan A.V."/>
            <person name="Wawrik B."/>
            <person name="Pruitt S."/>
            <person name="Marks C."/>
            <person name="Duncan K.E."/>
            <person name="Suflita J.M."/>
        </authorList>
    </citation>
    <scope>NUCLEOTIDE SEQUENCE [LARGE SCALE GENOMIC DNA]</scope>
    <source>
        <strain evidence="4 5">SPR</strain>
    </source>
</reference>
<evidence type="ECO:0000256" key="2">
    <source>
        <dbReference type="ARBA" id="ARBA00023002"/>
    </source>
</evidence>
<evidence type="ECO:0000256" key="1">
    <source>
        <dbReference type="ARBA" id="ARBA00006046"/>
    </source>
</evidence>
<feature type="domain" description="Amine oxidase" evidence="3">
    <location>
        <begin position="13"/>
        <end position="279"/>
    </location>
</feature>
<evidence type="ECO:0000259" key="3">
    <source>
        <dbReference type="Pfam" id="PF01593"/>
    </source>
</evidence>
<dbReference type="AlphaFoldDB" id="A0A0D2JS47"/>